<sequence length="236" mass="26686">MFNLLHRDFKEERILAQNRAVIRQSLPDVIVADLRQRILSGDLAEGELIRQEVLADEYQVSRMPVREALRRLDAEGLVVFMNNRGATVTTHTVDEISEIFDIRAVLEVDLFKRAIPLMQTDDFARCEAILLEMEHSYRSGNVADWGPLNARYHAALYSAAGRELTTHLLARVSLQANRYVSMHIDRLKKSDSAQQDHATLLTLARQGKVDAAAEALRVHIDQTKHQVLALINAARA</sequence>
<comment type="caution">
    <text evidence="5">The sequence shown here is derived from an EMBL/GenBank/DDBJ whole genome shotgun (WGS) entry which is preliminary data.</text>
</comment>
<accession>A0A3E0DPR2</accession>
<evidence type="ECO:0000256" key="2">
    <source>
        <dbReference type="ARBA" id="ARBA00023125"/>
    </source>
</evidence>
<dbReference type="InterPro" id="IPR011711">
    <property type="entry name" value="GntR_C"/>
</dbReference>
<evidence type="ECO:0000313" key="6">
    <source>
        <dbReference type="Proteomes" id="UP000256542"/>
    </source>
</evidence>
<gene>
    <name evidence="5" type="ORF">DFP81_105201</name>
</gene>
<dbReference type="GO" id="GO:0003677">
    <property type="term" value="F:DNA binding"/>
    <property type="evidence" value="ECO:0007669"/>
    <property type="project" value="UniProtKB-KW"/>
</dbReference>
<evidence type="ECO:0000313" key="5">
    <source>
        <dbReference type="EMBL" id="REG83835.1"/>
    </source>
</evidence>
<dbReference type="Gene3D" id="1.10.10.10">
    <property type="entry name" value="Winged helix-like DNA-binding domain superfamily/Winged helix DNA-binding domain"/>
    <property type="match status" value="1"/>
</dbReference>
<reference evidence="5 6" key="1">
    <citation type="submission" date="2018-08" db="EMBL/GenBank/DDBJ databases">
        <title>Genomic Encyclopedia of Type Strains, Phase III (KMG-III): the genomes of soil and plant-associated and newly described type strains.</title>
        <authorList>
            <person name="Whitman W."/>
        </authorList>
    </citation>
    <scope>NUCLEOTIDE SEQUENCE [LARGE SCALE GENOMIC DNA]</scope>
    <source>
        <strain evidence="5 6">CECT 7375</strain>
    </source>
</reference>
<dbReference type="Pfam" id="PF07729">
    <property type="entry name" value="FCD"/>
    <property type="match status" value="1"/>
</dbReference>
<keyword evidence="2" id="KW-0238">DNA-binding</keyword>
<dbReference type="Gene3D" id="1.20.120.530">
    <property type="entry name" value="GntR ligand-binding domain-like"/>
    <property type="match status" value="1"/>
</dbReference>
<dbReference type="InterPro" id="IPR036388">
    <property type="entry name" value="WH-like_DNA-bd_sf"/>
</dbReference>
<dbReference type="CDD" id="cd07377">
    <property type="entry name" value="WHTH_GntR"/>
    <property type="match status" value="1"/>
</dbReference>
<dbReference type="SUPFAM" id="SSF46785">
    <property type="entry name" value="Winged helix' DNA-binding domain"/>
    <property type="match status" value="1"/>
</dbReference>
<dbReference type="EMBL" id="QUNG01000005">
    <property type="protein sequence ID" value="REG83835.1"/>
    <property type="molecule type" value="Genomic_DNA"/>
</dbReference>
<dbReference type="SMART" id="SM00895">
    <property type="entry name" value="FCD"/>
    <property type="match status" value="1"/>
</dbReference>
<keyword evidence="6" id="KW-1185">Reference proteome</keyword>
<evidence type="ECO:0000259" key="4">
    <source>
        <dbReference type="PROSITE" id="PS50949"/>
    </source>
</evidence>
<proteinExistence type="predicted"/>
<dbReference type="InterPro" id="IPR000524">
    <property type="entry name" value="Tscrpt_reg_HTH_GntR"/>
</dbReference>
<dbReference type="InterPro" id="IPR036390">
    <property type="entry name" value="WH_DNA-bd_sf"/>
</dbReference>
<dbReference type="PANTHER" id="PTHR43537:SF41">
    <property type="entry name" value="TRANSCRIPTIONAL REGULATORY PROTEIN"/>
    <property type="match status" value="1"/>
</dbReference>
<organism evidence="5 6">
    <name type="scientific">Marinomonas pollencensis</name>
    <dbReference type="NCBI Taxonomy" id="491954"/>
    <lineage>
        <taxon>Bacteria</taxon>
        <taxon>Pseudomonadati</taxon>
        <taxon>Pseudomonadota</taxon>
        <taxon>Gammaproteobacteria</taxon>
        <taxon>Oceanospirillales</taxon>
        <taxon>Oceanospirillaceae</taxon>
        <taxon>Marinomonas</taxon>
    </lineage>
</organism>
<keyword evidence="1" id="KW-0805">Transcription regulation</keyword>
<dbReference type="PROSITE" id="PS50949">
    <property type="entry name" value="HTH_GNTR"/>
    <property type="match status" value="1"/>
</dbReference>
<protein>
    <submittedName>
        <fullName evidence="5">GntR family transcriptional regulator</fullName>
    </submittedName>
</protein>
<dbReference type="GO" id="GO:0003700">
    <property type="term" value="F:DNA-binding transcription factor activity"/>
    <property type="evidence" value="ECO:0007669"/>
    <property type="project" value="InterPro"/>
</dbReference>
<evidence type="ECO:0000256" key="1">
    <source>
        <dbReference type="ARBA" id="ARBA00023015"/>
    </source>
</evidence>
<dbReference type="PRINTS" id="PR00035">
    <property type="entry name" value="HTHGNTR"/>
</dbReference>
<dbReference type="SUPFAM" id="SSF48008">
    <property type="entry name" value="GntR ligand-binding domain-like"/>
    <property type="match status" value="1"/>
</dbReference>
<dbReference type="AlphaFoldDB" id="A0A3E0DPR2"/>
<evidence type="ECO:0000256" key="3">
    <source>
        <dbReference type="ARBA" id="ARBA00023163"/>
    </source>
</evidence>
<dbReference type="InterPro" id="IPR008920">
    <property type="entry name" value="TF_FadR/GntR_C"/>
</dbReference>
<dbReference type="Pfam" id="PF00392">
    <property type="entry name" value="GntR"/>
    <property type="match status" value="1"/>
</dbReference>
<dbReference type="PANTHER" id="PTHR43537">
    <property type="entry name" value="TRANSCRIPTIONAL REGULATOR, GNTR FAMILY"/>
    <property type="match status" value="1"/>
</dbReference>
<keyword evidence="3" id="KW-0804">Transcription</keyword>
<dbReference type="SMART" id="SM00345">
    <property type="entry name" value="HTH_GNTR"/>
    <property type="match status" value="1"/>
</dbReference>
<dbReference type="Proteomes" id="UP000256542">
    <property type="component" value="Unassembled WGS sequence"/>
</dbReference>
<name>A0A3E0DPR2_9GAMM</name>
<feature type="domain" description="HTH gntR-type" evidence="4">
    <location>
        <begin position="24"/>
        <end position="91"/>
    </location>
</feature>